<keyword evidence="1" id="KW-0732">Signal</keyword>
<sequence length="155" mass="16786">MRTVLVVLLAYAVIQNVRCSDVFNAGDGFNVVFEANVTIAGTAAALNIINAPLQLSPVKQSIRRFPLKSPIPLTGCLLLDSTLPTTQLIKVILARSRMFAAKATVPSTRTQVVYCASVLHVTAEIIAKLNGTHAMRPQRRENVVWVRAKPQGPAL</sequence>
<dbReference type="EMBL" id="CAVP010058509">
    <property type="protein sequence ID" value="CDL94788.1"/>
    <property type="molecule type" value="Genomic_DNA"/>
</dbReference>
<evidence type="ECO:0000256" key="1">
    <source>
        <dbReference type="SAM" id="SignalP"/>
    </source>
</evidence>
<feature type="chain" id="PRO_5004880799" evidence="1">
    <location>
        <begin position="20"/>
        <end position="155"/>
    </location>
</feature>
<organism evidence="2">
    <name type="scientific">Haemonchus contortus</name>
    <name type="common">Barber pole worm</name>
    <dbReference type="NCBI Taxonomy" id="6289"/>
    <lineage>
        <taxon>Eukaryota</taxon>
        <taxon>Metazoa</taxon>
        <taxon>Ecdysozoa</taxon>
        <taxon>Nematoda</taxon>
        <taxon>Chromadorea</taxon>
        <taxon>Rhabditida</taxon>
        <taxon>Rhabditina</taxon>
        <taxon>Rhabditomorpha</taxon>
        <taxon>Strongyloidea</taxon>
        <taxon>Trichostrongylidae</taxon>
        <taxon>Haemonchus</taxon>
    </lineage>
</organism>
<comment type="caution">
    <text evidence="2">The sequence shown here is derived from an EMBL/GenBank/DDBJ whole genome shotgun (WGS) entry which is preliminary data.</text>
</comment>
<evidence type="ECO:0000313" key="2">
    <source>
        <dbReference type="EMBL" id="CDL94788.1"/>
    </source>
</evidence>
<dbReference type="AlphaFoldDB" id="W6NBV1"/>
<gene>
    <name evidence="2" type="ORF">HCOI_01971000</name>
</gene>
<proteinExistence type="predicted"/>
<reference evidence="2" key="2">
    <citation type="submission" date="2013-05" db="EMBL/GenBank/DDBJ databases">
        <title>The genome and transcriptome of Haemonchus contortus: a key model parasite for drug and vaccine discovery.</title>
        <authorList>
            <person name="Laing R."/>
            <person name="Kikuchi T."/>
            <person name="Martinelli A."/>
            <person name="Tsai I.J."/>
            <person name="Beech R.N."/>
            <person name="Redman E."/>
            <person name="Holroyd N."/>
            <person name="Bartley D.J."/>
            <person name="Beasley H."/>
            <person name="Britton C."/>
            <person name="Curran D."/>
            <person name="Devaney E."/>
            <person name="Gilabert A."/>
            <person name="Jackson F."/>
            <person name="Hunt M."/>
            <person name="Johnston S."/>
            <person name="Kryukov I."/>
            <person name="Li K."/>
            <person name="Morrison A.A."/>
            <person name="Reid A.J."/>
            <person name="Sargison N."/>
            <person name="Saunders G."/>
            <person name="Wasmuth J.D."/>
            <person name="Wolstenholme A."/>
            <person name="Berriman M."/>
            <person name="Gilleard J.S."/>
            <person name="Cotton J.A."/>
        </authorList>
    </citation>
    <scope>NUCLEOTIDE SEQUENCE [LARGE SCALE GENOMIC DNA]</scope>
    <source>
        <strain evidence="2">ISE/inbred ISE</strain>
    </source>
</reference>
<feature type="signal peptide" evidence="1">
    <location>
        <begin position="1"/>
        <end position="19"/>
    </location>
</feature>
<accession>W6NBV1</accession>
<name>W6NBV1_HAECO</name>
<protein>
    <submittedName>
        <fullName evidence="2">Uncharacterized protein</fullName>
    </submittedName>
</protein>
<reference evidence="2" key="1">
    <citation type="submission" date="2013-03" db="EMBL/GenBank/DDBJ databases">
        <authorList>
            <person name="Aslett M."/>
        </authorList>
    </citation>
    <scope>NUCLEOTIDE SEQUENCE [LARGE SCALE GENOMIC DNA]</scope>
    <source>
        <strain evidence="2">ISE/inbred ISE</strain>
    </source>
</reference>